<evidence type="ECO:0000256" key="1">
    <source>
        <dbReference type="ARBA" id="ARBA00022980"/>
    </source>
</evidence>
<dbReference type="EMBL" id="JAOPGA020000288">
    <property type="protein sequence ID" value="KAL0478016.1"/>
    <property type="molecule type" value="Genomic_DNA"/>
</dbReference>
<proteinExistence type="predicted"/>
<evidence type="ECO:0000313" key="4">
    <source>
        <dbReference type="Proteomes" id="UP001431209"/>
    </source>
</evidence>
<dbReference type="Proteomes" id="UP001431209">
    <property type="component" value="Unassembled WGS sequence"/>
</dbReference>
<accession>A0AAW2YKJ1</accession>
<dbReference type="AlphaFoldDB" id="A0AAW2YKJ1"/>
<evidence type="ECO:0000313" key="3">
    <source>
        <dbReference type="EMBL" id="KAL0478016.1"/>
    </source>
</evidence>
<comment type="caution">
    <text evidence="3">The sequence shown here is derived from an EMBL/GenBank/DDBJ whole genome shotgun (WGS) entry which is preliminary data.</text>
</comment>
<protein>
    <submittedName>
        <fullName evidence="3">Ribosomal protein L37</fullName>
    </submittedName>
</protein>
<keyword evidence="4" id="KW-1185">Reference proteome</keyword>
<dbReference type="GO" id="GO:0006412">
    <property type="term" value="P:translation"/>
    <property type="evidence" value="ECO:0007669"/>
    <property type="project" value="InterPro"/>
</dbReference>
<dbReference type="GO" id="GO:0003735">
    <property type="term" value="F:structural constituent of ribosome"/>
    <property type="evidence" value="ECO:0007669"/>
    <property type="project" value="InterPro"/>
</dbReference>
<organism evidence="3 4">
    <name type="scientific">Acrasis kona</name>
    <dbReference type="NCBI Taxonomy" id="1008807"/>
    <lineage>
        <taxon>Eukaryota</taxon>
        <taxon>Discoba</taxon>
        <taxon>Heterolobosea</taxon>
        <taxon>Tetramitia</taxon>
        <taxon>Eutetramitia</taxon>
        <taxon>Acrasidae</taxon>
        <taxon>Acrasis</taxon>
    </lineage>
</organism>
<evidence type="ECO:0000256" key="2">
    <source>
        <dbReference type="ARBA" id="ARBA00023274"/>
    </source>
</evidence>
<keyword evidence="1 3" id="KW-0689">Ribosomal protein</keyword>
<gene>
    <name evidence="3" type="ORF">AKO1_005325</name>
</gene>
<dbReference type="InterPro" id="IPR011331">
    <property type="entry name" value="Ribosomal_eL37/eL43"/>
</dbReference>
<reference evidence="3 4" key="1">
    <citation type="submission" date="2024-03" db="EMBL/GenBank/DDBJ databases">
        <title>The Acrasis kona genome and developmental transcriptomes reveal deep origins of eukaryotic multicellular pathways.</title>
        <authorList>
            <person name="Sheikh S."/>
            <person name="Fu C.-J."/>
            <person name="Brown M.W."/>
            <person name="Baldauf S.L."/>
        </authorList>
    </citation>
    <scope>NUCLEOTIDE SEQUENCE [LARGE SCALE GENOMIC DNA]</scope>
    <source>
        <strain evidence="3 4">ATCC MYA-3509</strain>
    </source>
</reference>
<dbReference type="GO" id="GO:0005840">
    <property type="term" value="C:ribosome"/>
    <property type="evidence" value="ECO:0007669"/>
    <property type="project" value="UniProtKB-KW"/>
</dbReference>
<sequence length="65" mass="7513">MPTLRTQSLPRPKENLCCLLIPIRQIEEIGWSNKARRRKTTGVGRCAYLKLVKRREANGFMEGNI</sequence>
<dbReference type="GO" id="GO:1990904">
    <property type="term" value="C:ribonucleoprotein complex"/>
    <property type="evidence" value="ECO:0007669"/>
    <property type="project" value="UniProtKB-KW"/>
</dbReference>
<dbReference type="Gene3D" id="2.20.25.30">
    <property type="match status" value="1"/>
</dbReference>
<keyword evidence="2" id="KW-0687">Ribonucleoprotein</keyword>
<name>A0AAW2YKJ1_9EUKA</name>